<reference evidence="2" key="1">
    <citation type="journal article" date="2020" name="mSystems">
        <title>Genome- and Community-Level Interaction Insights into Carbon Utilization and Element Cycling Functions of Hydrothermarchaeota in Hydrothermal Sediment.</title>
        <authorList>
            <person name="Zhou Z."/>
            <person name="Liu Y."/>
            <person name="Xu W."/>
            <person name="Pan J."/>
            <person name="Luo Z.H."/>
            <person name="Li M."/>
        </authorList>
    </citation>
    <scope>NUCLEOTIDE SEQUENCE [LARGE SCALE GENOMIC DNA]</scope>
    <source>
        <strain evidence="2">SpSt-106</strain>
    </source>
</reference>
<evidence type="ECO:0008006" key="3">
    <source>
        <dbReference type="Google" id="ProtNLM"/>
    </source>
</evidence>
<comment type="caution">
    <text evidence="2">The sequence shown here is derived from an EMBL/GenBank/DDBJ whole genome shotgun (WGS) entry which is preliminary data.</text>
</comment>
<evidence type="ECO:0000313" key="2">
    <source>
        <dbReference type="EMBL" id="HHQ16796.1"/>
    </source>
</evidence>
<name>A0A7V5XHW7_9BACT</name>
<dbReference type="InterPro" id="IPR023614">
    <property type="entry name" value="Porin_dom_sf"/>
</dbReference>
<accession>A0A7V5XHW7</accession>
<evidence type="ECO:0000256" key="1">
    <source>
        <dbReference type="SAM" id="SignalP"/>
    </source>
</evidence>
<dbReference type="AlphaFoldDB" id="A0A7V5XHW7"/>
<protein>
    <recommendedName>
        <fullName evidence="3">Alginate export domain-containing protein</fullName>
    </recommendedName>
</protein>
<sequence>MKKKLLGLLGIGIFALCSNAFTAQIKVSEDTFADLQAQIRVFYLNFDKGGYTQTPIDIMKQYKDYRQSHFHVYKYRLGAKGQITKLISFYGNFDANDNEDYQTMLWEAAIYFNFRPEFIIGSGKIRVPFSRHNFVGRHNSPVMSSDGDYFLANQFREALKAVDPLYIGGYRGTQAYKRTDMGMIAKGSIKEGLIKYFVGIFSEDRSENYKDWSLQNGFKTAIIIGPQKSFKNFEYDLRLEFTPTFWGFKQEPNVFDPSSRVYQTYGGRFDFMTFGIGYHHETHLENVNATKYGASSLTRKAYAVDFAFEKRFYQKYLIGAELGYLYFKDTHFYEKVTDQYKKGDAWAWYGEAHLIYDEKIGVGYPGIGFRYEYVNVDGNYKDATSKIHKDLVYKRYGVCLSYYPIRGKKGIDVTNRIGIGFDYVFAEDALEAYIKGKAKTTNNKGWDPTNFTWYIGIYANF</sequence>
<dbReference type="EMBL" id="DRWR01000137">
    <property type="protein sequence ID" value="HHQ16796.1"/>
    <property type="molecule type" value="Genomic_DNA"/>
</dbReference>
<proteinExistence type="predicted"/>
<gene>
    <name evidence="2" type="ORF">ENM15_08305</name>
</gene>
<dbReference type="Gene3D" id="2.40.160.10">
    <property type="entry name" value="Porin"/>
    <property type="match status" value="1"/>
</dbReference>
<organism evidence="2">
    <name type="scientific">Thermodesulfobacterium geofontis</name>
    <dbReference type="NCBI Taxonomy" id="1295609"/>
    <lineage>
        <taxon>Bacteria</taxon>
        <taxon>Pseudomonadati</taxon>
        <taxon>Thermodesulfobacteriota</taxon>
        <taxon>Thermodesulfobacteria</taxon>
        <taxon>Thermodesulfobacteriales</taxon>
        <taxon>Thermodesulfobacteriaceae</taxon>
        <taxon>Thermodesulfobacterium</taxon>
    </lineage>
</organism>
<keyword evidence="1" id="KW-0732">Signal</keyword>
<feature type="signal peptide" evidence="1">
    <location>
        <begin position="1"/>
        <end position="23"/>
    </location>
</feature>
<feature type="chain" id="PRO_5030627573" description="Alginate export domain-containing protein" evidence="1">
    <location>
        <begin position="24"/>
        <end position="461"/>
    </location>
</feature>